<dbReference type="STRING" id="208439.AJAP_18530"/>
<dbReference type="Pfam" id="PF13460">
    <property type="entry name" value="NAD_binding_10"/>
    <property type="match status" value="1"/>
</dbReference>
<dbReference type="RefSeq" id="WP_038513261.1">
    <property type="nucleotide sequence ID" value="NZ_CP008953.1"/>
</dbReference>
<dbReference type="EMBL" id="CP008953">
    <property type="protein sequence ID" value="AIG76572.1"/>
    <property type="molecule type" value="Genomic_DNA"/>
</dbReference>
<dbReference type="eggNOG" id="COG2910">
    <property type="taxonomic scope" value="Bacteria"/>
</dbReference>
<keyword evidence="3" id="KW-1185">Reference proteome</keyword>
<organism evidence="2 3">
    <name type="scientific">Amycolatopsis japonica</name>
    <dbReference type="NCBI Taxonomy" id="208439"/>
    <lineage>
        <taxon>Bacteria</taxon>
        <taxon>Bacillati</taxon>
        <taxon>Actinomycetota</taxon>
        <taxon>Actinomycetes</taxon>
        <taxon>Pseudonocardiales</taxon>
        <taxon>Pseudonocardiaceae</taxon>
        <taxon>Amycolatopsis</taxon>
        <taxon>Amycolatopsis japonica group</taxon>
    </lineage>
</organism>
<dbReference type="SUPFAM" id="SSF51735">
    <property type="entry name" value="NAD(P)-binding Rossmann-fold domains"/>
    <property type="match status" value="1"/>
</dbReference>
<evidence type="ECO:0000313" key="3">
    <source>
        <dbReference type="Proteomes" id="UP000028492"/>
    </source>
</evidence>
<dbReference type="Gene3D" id="3.40.50.720">
    <property type="entry name" value="NAD(P)-binding Rossmann-like Domain"/>
    <property type="match status" value="1"/>
</dbReference>
<dbReference type="InterPro" id="IPR016040">
    <property type="entry name" value="NAD(P)-bd_dom"/>
</dbReference>
<feature type="domain" description="NAD(P)-binding" evidence="1">
    <location>
        <begin position="7"/>
        <end position="196"/>
    </location>
</feature>
<dbReference type="HOGENOM" id="CLU_025711_3_1_11"/>
<proteinExistence type="predicted"/>
<evidence type="ECO:0000313" key="2">
    <source>
        <dbReference type="EMBL" id="AIG76572.1"/>
    </source>
</evidence>
<dbReference type="InterPro" id="IPR051606">
    <property type="entry name" value="Polyketide_Oxido-like"/>
</dbReference>
<protein>
    <recommendedName>
        <fullName evidence="1">NAD(P)-binding domain-containing protein</fullName>
    </recommendedName>
</protein>
<dbReference type="PANTHER" id="PTHR43355">
    <property type="entry name" value="FLAVIN REDUCTASE (NADPH)"/>
    <property type="match status" value="1"/>
</dbReference>
<reference evidence="2 3" key="1">
    <citation type="journal article" date="2014" name="J. Biotechnol.">
        <title>Complete genome sequence of the actinobacterium Amycolatopsis japonica MG417-CF17(T) (=DSM 44213T) producing (S,S)-N,N'-ethylenediaminedisuccinic acid.</title>
        <authorList>
            <person name="Stegmann E."/>
            <person name="Albersmeier A."/>
            <person name="Spohn M."/>
            <person name="Gert H."/>
            <person name="Weber T."/>
            <person name="Wohlleben W."/>
            <person name="Kalinowski J."/>
            <person name="Ruckert C."/>
        </authorList>
    </citation>
    <scope>NUCLEOTIDE SEQUENCE [LARGE SCALE GENOMIC DNA]</scope>
    <source>
        <strain evidence="3">MG417-CF17 (DSM 44213)</strain>
    </source>
</reference>
<gene>
    <name evidence="2" type="ORF">AJAP_18530</name>
</gene>
<dbReference type="Proteomes" id="UP000028492">
    <property type="component" value="Chromosome"/>
</dbReference>
<name>A0A075UQU6_9PSEU</name>
<dbReference type="PANTHER" id="PTHR43355:SF2">
    <property type="entry name" value="FLAVIN REDUCTASE (NADPH)"/>
    <property type="match status" value="1"/>
</dbReference>
<dbReference type="InterPro" id="IPR036291">
    <property type="entry name" value="NAD(P)-bd_dom_sf"/>
</dbReference>
<dbReference type="GO" id="GO:0016646">
    <property type="term" value="F:oxidoreductase activity, acting on the CH-NH group of donors, NAD or NADP as acceptor"/>
    <property type="evidence" value="ECO:0007669"/>
    <property type="project" value="TreeGrafter"/>
</dbReference>
<accession>A0A075UQU6</accession>
<evidence type="ECO:0000259" key="1">
    <source>
        <dbReference type="Pfam" id="PF13460"/>
    </source>
</evidence>
<dbReference type="AlphaFoldDB" id="A0A075UQU6"/>
<dbReference type="KEGG" id="aja:AJAP_18530"/>
<sequence length="206" mass="21001">MKIAVVGASGMAGSRVVAEAASRGHHVTAVFRSTPPKSPHPGVEVVRGDATDVDRMSAVFAGVDAVVGATRPRPGAEDTVAATVTALLDAAAGTRVLVVGGAGPLRSPLGGLVIDDPLFVPAAWRTIASASTTQLQACEAHTGDWVYLSPPALLEPGVRTGAYRRGTTTILAAADGSSRISAEDLAVAIVDELENPGQDRHFTVGY</sequence>